<dbReference type="GO" id="GO:1990904">
    <property type="term" value="C:ribonucleoprotein complex"/>
    <property type="evidence" value="ECO:0007669"/>
    <property type="project" value="UniProtKB-KW"/>
</dbReference>
<keyword evidence="7" id="KW-1185">Reference proteome</keyword>
<dbReference type="Pfam" id="PF01158">
    <property type="entry name" value="Ribosomal_L36e"/>
    <property type="match status" value="1"/>
</dbReference>
<accession>A0A395RIU8</accession>
<dbReference type="PANTHER" id="PTHR10114">
    <property type="entry name" value="60S RIBOSOMAL PROTEIN L36"/>
    <property type="match status" value="1"/>
</dbReference>
<gene>
    <name evidence="6" type="ORF">FSPOR_10863</name>
</gene>
<keyword evidence="3 4" id="KW-0687">Ribonucleoprotein</keyword>
<dbReference type="Proteomes" id="UP000266152">
    <property type="component" value="Unassembled WGS sequence"/>
</dbReference>
<sequence>MAAETPAKSGLAVGLNKGHKTTPRVVKPRVSRTKGHLSKRTAFVREVVKEVAGLAPYERRVIELLRNSKDKRARKLAKKRLGTFGRAKAKVDELQRVIAESRRAGH</sequence>
<evidence type="ECO:0000256" key="3">
    <source>
        <dbReference type="ARBA" id="ARBA00023274"/>
    </source>
</evidence>
<dbReference type="STRING" id="5514.A0A395RIU8"/>
<comment type="similarity">
    <text evidence="1 4">Belongs to the eukaryotic ribosomal protein eL36 family.</text>
</comment>
<dbReference type="AlphaFoldDB" id="A0A395RIU8"/>
<protein>
    <recommendedName>
        <fullName evidence="4">60S ribosomal protein L36</fullName>
    </recommendedName>
</protein>
<evidence type="ECO:0000256" key="2">
    <source>
        <dbReference type="ARBA" id="ARBA00022980"/>
    </source>
</evidence>
<evidence type="ECO:0000313" key="7">
    <source>
        <dbReference type="Proteomes" id="UP000266152"/>
    </source>
</evidence>
<reference evidence="6 7" key="1">
    <citation type="journal article" date="2018" name="PLoS Pathog.">
        <title>Evolution of structural diversity of trichothecenes, a family of toxins produced by plant pathogenic and entomopathogenic fungi.</title>
        <authorList>
            <person name="Proctor R.H."/>
            <person name="McCormick S.P."/>
            <person name="Kim H.S."/>
            <person name="Cardoza R.E."/>
            <person name="Stanley A.M."/>
            <person name="Lindo L."/>
            <person name="Kelly A."/>
            <person name="Brown D.W."/>
            <person name="Lee T."/>
            <person name="Vaughan M.M."/>
            <person name="Alexander N.J."/>
            <person name="Busman M."/>
            <person name="Gutierrez S."/>
        </authorList>
    </citation>
    <scope>NUCLEOTIDE SEQUENCE [LARGE SCALE GENOMIC DNA]</scope>
    <source>
        <strain evidence="6 7">NRRL 3299</strain>
    </source>
</reference>
<dbReference type="GO" id="GO:0003735">
    <property type="term" value="F:structural constituent of ribosome"/>
    <property type="evidence" value="ECO:0007669"/>
    <property type="project" value="InterPro"/>
</dbReference>
<evidence type="ECO:0000256" key="1">
    <source>
        <dbReference type="ARBA" id="ARBA00006509"/>
    </source>
</evidence>
<dbReference type="FunFam" id="1.10.10.1760:FF:000003">
    <property type="entry name" value="60S ribosomal protein L36"/>
    <property type="match status" value="1"/>
</dbReference>
<evidence type="ECO:0000256" key="5">
    <source>
        <dbReference type="SAM" id="MobiDB-lite"/>
    </source>
</evidence>
<proteinExistence type="inferred from homology"/>
<dbReference type="PROSITE" id="PS01190">
    <property type="entry name" value="RIBOSOMAL_L36E"/>
    <property type="match status" value="1"/>
</dbReference>
<dbReference type="InterPro" id="IPR038097">
    <property type="entry name" value="Ribosomal_eL36_sf"/>
</dbReference>
<dbReference type="GO" id="GO:0006412">
    <property type="term" value="P:translation"/>
    <property type="evidence" value="ECO:0007669"/>
    <property type="project" value="InterPro"/>
</dbReference>
<dbReference type="GO" id="GO:0005840">
    <property type="term" value="C:ribosome"/>
    <property type="evidence" value="ECO:0007669"/>
    <property type="project" value="UniProtKB-KW"/>
</dbReference>
<evidence type="ECO:0000256" key="4">
    <source>
        <dbReference type="RuleBase" id="RU000665"/>
    </source>
</evidence>
<keyword evidence="2 4" id="KW-0689">Ribosomal protein</keyword>
<comment type="caution">
    <text evidence="6">The sequence shown here is derived from an EMBL/GenBank/DDBJ whole genome shotgun (WGS) entry which is preliminary data.</text>
</comment>
<organism evidence="6 7">
    <name type="scientific">Fusarium sporotrichioides</name>
    <dbReference type="NCBI Taxonomy" id="5514"/>
    <lineage>
        <taxon>Eukaryota</taxon>
        <taxon>Fungi</taxon>
        <taxon>Dikarya</taxon>
        <taxon>Ascomycota</taxon>
        <taxon>Pezizomycotina</taxon>
        <taxon>Sordariomycetes</taxon>
        <taxon>Hypocreomycetidae</taxon>
        <taxon>Hypocreales</taxon>
        <taxon>Nectriaceae</taxon>
        <taxon>Fusarium</taxon>
    </lineage>
</organism>
<feature type="region of interest" description="Disordered" evidence="5">
    <location>
        <begin position="1"/>
        <end position="37"/>
    </location>
</feature>
<name>A0A395RIU8_FUSSP</name>
<evidence type="ECO:0000313" key="6">
    <source>
        <dbReference type="EMBL" id="RGP60037.1"/>
    </source>
</evidence>
<dbReference type="InterPro" id="IPR000509">
    <property type="entry name" value="Ribosomal_eL36"/>
</dbReference>
<dbReference type="EMBL" id="PXOF01000198">
    <property type="protein sequence ID" value="RGP60037.1"/>
    <property type="molecule type" value="Genomic_DNA"/>
</dbReference>
<dbReference type="Gene3D" id="1.10.10.1760">
    <property type="entry name" value="60S ribosomal protein L36"/>
    <property type="match status" value="1"/>
</dbReference>
<feature type="compositionally biased region" description="Basic residues" evidence="5">
    <location>
        <begin position="17"/>
        <end position="37"/>
    </location>
</feature>